<dbReference type="PANTHER" id="PTHR35043:SF7">
    <property type="entry name" value="TRANSCRIPTION FACTOR DOMAIN-CONTAINING PROTEIN"/>
    <property type="match status" value="1"/>
</dbReference>
<dbReference type="AlphaFoldDB" id="A0A4S8L6H3"/>
<sequence length="187" mass="21221">RTVEKILYSCIAVVFACTWIAIHPNIPRHFDLGRGAEIANSFAISEARVIAQGVISMFLSLLAPELIVFWALRQWFAAKHIAKKYRRYGWTEAHGHFLIMGGWALFQDGAYIPTCLLELLIQHKYIDITEDEITARSETDFLTKFIAVGQTTWFSVQCIARVAQGVEVTDLEIVTVTFALLNFATYF</sequence>
<feature type="non-terminal residue" evidence="2">
    <location>
        <position position="187"/>
    </location>
</feature>
<dbReference type="PANTHER" id="PTHR35043">
    <property type="entry name" value="TRANSCRIPTION FACTOR DOMAIN-CONTAINING PROTEIN"/>
    <property type="match status" value="1"/>
</dbReference>
<keyword evidence="1" id="KW-0472">Membrane</keyword>
<gene>
    <name evidence="2" type="ORF">K435DRAFT_620228</name>
</gene>
<feature type="non-terminal residue" evidence="2">
    <location>
        <position position="1"/>
    </location>
</feature>
<reference evidence="2 3" key="1">
    <citation type="journal article" date="2019" name="Nat. Ecol. Evol.">
        <title>Megaphylogeny resolves global patterns of mushroom evolution.</title>
        <authorList>
            <person name="Varga T."/>
            <person name="Krizsan K."/>
            <person name="Foldi C."/>
            <person name="Dima B."/>
            <person name="Sanchez-Garcia M."/>
            <person name="Sanchez-Ramirez S."/>
            <person name="Szollosi G.J."/>
            <person name="Szarkandi J.G."/>
            <person name="Papp V."/>
            <person name="Albert L."/>
            <person name="Andreopoulos W."/>
            <person name="Angelini C."/>
            <person name="Antonin V."/>
            <person name="Barry K.W."/>
            <person name="Bougher N.L."/>
            <person name="Buchanan P."/>
            <person name="Buyck B."/>
            <person name="Bense V."/>
            <person name="Catcheside P."/>
            <person name="Chovatia M."/>
            <person name="Cooper J."/>
            <person name="Damon W."/>
            <person name="Desjardin D."/>
            <person name="Finy P."/>
            <person name="Geml J."/>
            <person name="Haridas S."/>
            <person name="Hughes K."/>
            <person name="Justo A."/>
            <person name="Karasinski D."/>
            <person name="Kautmanova I."/>
            <person name="Kiss B."/>
            <person name="Kocsube S."/>
            <person name="Kotiranta H."/>
            <person name="LaButti K.M."/>
            <person name="Lechner B.E."/>
            <person name="Liimatainen K."/>
            <person name="Lipzen A."/>
            <person name="Lukacs Z."/>
            <person name="Mihaltcheva S."/>
            <person name="Morgado L.N."/>
            <person name="Niskanen T."/>
            <person name="Noordeloos M.E."/>
            <person name="Ohm R.A."/>
            <person name="Ortiz-Santana B."/>
            <person name="Ovrebo C."/>
            <person name="Racz N."/>
            <person name="Riley R."/>
            <person name="Savchenko A."/>
            <person name="Shiryaev A."/>
            <person name="Soop K."/>
            <person name="Spirin V."/>
            <person name="Szebenyi C."/>
            <person name="Tomsovsky M."/>
            <person name="Tulloss R.E."/>
            <person name="Uehling J."/>
            <person name="Grigoriev I.V."/>
            <person name="Vagvolgyi C."/>
            <person name="Papp T."/>
            <person name="Martin F.M."/>
            <person name="Miettinen O."/>
            <person name="Hibbett D.S."/>
            <person name="Nagy L.G."/>
        </authorList>
    </citation>
    <scope>NUCLEOTIDE SEQUENCE [LARGE SCALE GENOMIC DNA]</scope>
    <source>
        <strain evidence="2 3">CBS 962.96</strain>
    </source>
</reference>
<feature type="transmembrane region" description="Helical" evidence="1">
    <location>
        <begin position="49"/>
        <end position="72"/>
    </location>
</feature>
<accession>A0A4S8L6H3</accession>
<dbReference type="OrthoDB" id="9451547at2759"/>
<evidence type="ECO:0000256" key="1">
    <source>
        <dbReference type="SAM" id="Phobius"/>
    </source>
</evidence>
<dbReference type="Proteomes" id="UP000297245">
    <property type="component" value="Unassembled WGS sequence"/>
</dbReference>
<feature type="transmembrane region" description="Helical" evidence="1">
    <location>
        <begin position="7"/>
        <end position="26"/>
    </location>
</feature>
<evidence type="ECO:0000313" key="2">
    <source>
        <dbReference type="EMBL" id="THU84080.1"/>
    </source>
</evidence>
<keyword evidence="1" id="KW-1133">Transmembrane helix</keyword>
<proteinExistence type="predicted"/>
<evidence type="ECO:0000313" key="3">
    <source>
        <dbReference type="Proteomes" id="UP000297245"/>
    </source>
</evidence>
<dbReference type="EMBL" id="ML179623">
    <property type="protein sequence ID" value="THU84080.1"/>
    <property type="molecule type" value="Genomic_DNA"/>
</dbReference>
<keyword evidence="3" id="KW-1185">Reference proteome</keyword>
<organism evidence="2 3">
    <name type="scientific">Dendrothele bispora (strain CBS 962.96)</name>
    <dbReference type="NCBI Taxonomy" id="1314807"/>
    <lineage>
        <taxon>Eukaryota</taxon>
        <taxon>Fungi</taxon>
        <taxon>Dikarya</taxon>
        <taxon>Basidiomycota</taxon>
        <taxon>Agaricomycotina</taxon>
        <taxon>Agaricomycetes</taxon>
        <taxon>Agaricomycetidae</taxon>
        <taxon>Agaricales</taxon>
        <taxon>Agaricales incertae sedis</taxon>
        <taxon>Dendrothele</taxon>
    </lineage>
</organism>
<name>A0A4S8L6H3_DENBC</name>
<protein>
    <submittedName>
        <fullName evidence="2">Uncharacterized protein</fullName>
    </submittedName>
</protein>
<keyword evidence="1" id="KW-0812">Transmembrane</keyword>